<dbReference type="Proteomes" id="UP000275385">
    <property type="component" value="Unassembled WGS sequence"/>
</dbReference>
<accession>A0A420YLW4</accession>
<name>A0A420YLW4_9PEZI</name>
<keyword evidence="2" id="KW-1185">Reference proteome</keyword>
<sequence length="143" mass="16559">MSNVENEPESSGVVAEVICDPPCLEGRTIDESFVDTVLDWYRTVQLDNYVDVDGASYVFYVYTYLMKTYGPGHFTLRAEGPERVRIEAITKCRNPGKCHREWCLDHLGFPSYQQYSPDENSNECKVWEEVEEYIESKVELPEI</sequence>
<dbReference type="EMBL" id="QVQW01000003">
    <property type="protein sequence ID" value="RKU48796.1"/>
    <property type="molecule type" value="Genomic_DNA"/>
</dbReference>
<comment type="caution">
    <text evidence="1">The sequence shown here is derived from an EMBL/GenBank/DDBJ whole genome shotgun (WGS) entry which is preliminary data.</text>
</comment>
<evidence type="ECO:0000313" key="1">
    <source>
        <dbReference type="EMBL" id="RKU48796.1"/>
    </source>
</evidence>
<protein>
    <submittedName>
        <fullName evidence="1">Uncharacterized protein</fullName>
    </submittedName>
</protein>
<reference evidence="1 2" key="1">
    <citation type="submission" date="2018-08" db="EMBL/GenBank/DDBJ databases">
        <title>Draft genome of the lignicolous fungus Coniochaeta pulveracea.</title>
        <authorList>
            <person name="Borstlap C.J."/>
            <person name="De Witt R.N."/>
            <person name="Botha A."/>
            <person name="Volschenk H."/>
        </authorList>
    </citation>
    <scope>NUCLEOTIDE SEQUENCE [LARGE SCALE GENOMIC DNA]</scope>
    <source>
        <strain evidence="1 2">CAB683</strain>
    </source>
</reference>
<organism evidence="1 2">
    <name type="scientific">Coniochaeta pulveracea</name>
    <dbReference type="NCBI Taxonomy" id="177199"/>
    <lineage>
        <taxon>Eukaryota</taxon>
        <taxon>Fungi</taxon>
        <taxon>Dikarya</taxon>
        <taxon>Ascomycota</taxon>
        <taxon>Pezizomycotina</taxon>
        <taxon>Sordariomycetes</taxon>
        <taxon>Sordariomycetidae</taxon>
        <taxon>Coniochaetales</taxon>
        <taxon>Coniochaetaceae</taxon>
        <taxon>Coniochaeta</taxon>
    </lineage>
</organism>
<proteinExistence type="predicted"/>
<evidence type="ECO:0000313" key="2">
    <source>
        <dbReference type="Proteomes" id="UP000275385"/>
    </source>
</evidence>
<dbReference type="AlphaFoldDB" id="A0A420YLW4"/>
<gene>
    <name evidence="1" type="ORF">DL546_005889</name>
</gene>